<evidence type="ECO:0000313" key="2">
    <source>
        <dbReference type="EMBL" id="MED6132777.1"/>
    </source>
</evidence>
<accession>A0ABU6S930</accession>
<reference evidence="2 3" key="1">
    <citation type="journal article" date="2023" name="Plants (Basel)">
        <title>Bridging the Gap: Combining Genomics and Transcriptomics Approaches to Understand Stylosanthes scabra, an Orphan Legume from the Brazilian Caatinga.</title>
        <authorList>
            <person name="Ferreira-Neto J.R.C."/>
            <person name="da Silva M.D."/>
            <person name="Binneck E."/>
            <person name="de Melo N.F."/>
            <person name="da Silva R.H."/>
            <person name="de Melo A.L.T.M."/>
            <person name="Pandolfi V."/>
            <person name="Bustamante F.O."/>
            <person name="Brasileiro-Vidal A.C."/>
            <person name="Benko-Iseppon A.M."/>
        </authorList>
    </citation>
    <scope>NUCLEOTIDE SEQUENCE [LARGE SCALE GENOMIC DNA]</scope>
    <source>
        <tissue evidence="2">Leaves</tissue>
    </source>
</reference>
<name>A0ABU6S930_9FABA</name>
<dbReference type="EMBL" id="JASCZI010060488">
    <property type="protein sequence ID" value="MED6132777.1"/>
    <property type="molecule type" value="Genomic_DNA"/>
</dbReference>
<comment type="caution">
    <text evidence="2">The sequence shown here is derived from an EMBL/GenBank/DDBJ whole genome shotgun (WGS) entry which is preliminary data.</text>
</comment>
<keyword evidence="3" id="KW-1185">Reference proteome</keyword>
<sequence>MSTIAYQSEAPDVSFLTQLELHHLDICSSNYHHFSAQRKPEIRYPKYHDRPSFSLGEEFNTPTPSPDEPASKDVEDEVLDIPAIREILSEDIVLNAEEDPCTI</sequence>
<feature type="region of interest" description="Disordered" evidence="1">
    <location>
        <begin position="46"/>
        <end position="76"/>
    </location>
</feature>
<proteinExistence type="predicted"/>
<dbReference type="Proteomes" id="UP001341840">
    <property type="component" value="Unassembled WGS sequence"/>
</dbReference>
<organism evidence="2 3">
    <name type="scientific">Stylosanthes scabra</name>
    <dbReference type="NCBI Taxonomy" id="79078"/>
    <lineage>
        <taxon>Eukaryota</taxon>
        <taxon>Viridiplantae</taxon>
        <taxon>Streptophyta</taxon>
        <taxon>Embryophyta</taxon>
        <taxon>Tracheophyta</taxon>
        <taxon>Spermatophyta</taxon>
        <taxon>Magnoliopsida</taxon>
        <taxon>eudicotyledons</taxon>
        <taxon>Gunneridae</taxon>
        <taxon>Pentapetalae</taxon>
        <taxon>rosids</taxon>
        <taxon>fabids</taxon>
        <taxon>Fabales</taxon>
        <taxon>Fabaceae</taxon>
        <taxon>Papilionoideae</taxon>
        <taxon>50 kb inversion clade</taxon>
        <taxon>dalbergioids sensu lato</taxon>
        <taxon>Dalbergieae</taxon>
        <taxon>Pterocarpus clade</taxon>
        <taxon>Stylosanthes</taxon>
    </lineage>
</organism>
<evidence type="ECO:0000256" key="1">
    <source>
        <dbReference type="SAM" id="MobiDB-lite"/>
    </source>
</evidence>
<evidence type="ECO:0000313" key="3">
    <source>
        <dbReference type="Proteomes" id="UP001341840"/>
    </source>
</evidence>
<gene>
    <name evidence="2" type="ORF">PIB30_021904</name>
</gene>
<protein>
    <submittedName>
        <fullName evidence="2">Uncharacterized protein</fullName>
    </submittedName>
</protein>